<gene>
    <name evidence="1" type="ORF">RIU57_29955</name>
</gene>
<dbReference type="Proteomes" id="UP001264156">
    <property type="component" value="Unassembled WGS sequence"/>
</dbReference>
<organism evidence="1 2">
    <name type="scientific">Achromobacter aegrifaciens</name>
    <dbReference type="NCBI Taxonomy" id="1287736"/>
    <lineage>
        <taxon>Bacteria</taxon>
        <taxon>Pseudomonadati</taxon>
        <taxon>Pseudomonadota</taxon>
        <taxon>Betaproteobacteria</taxon>
        <taxon>Burkholderiales</taxon>
        <taxon>Alcaligenaceae</taxon>
        <taxon>Achromobacter</taxon>
    </lineage>
</organism>
<sequence length="295" mass="31094">MQPSRRAFLLGRRPARSPWSAFMERLSLLCQGSVRDSGEAGEGGPRGLLTPARDADVAHARTLCAEYRVTLALAGAEGPFETVHGPLLTVDPSAMTGLVRLSGETGRWRAQPGTPLAMLAQAGLRQFAGLPGDLTLAAWLAAKAHWPAGRCADSGVVALDVMLADGIEETLGPFGESDVQPLRSATVQRLVPALFQLASGGDAFATRDGEHWLGRYRLDALKPEAPATVNLAHLLLGHGGTLAWVQSVTLADAGPAPHAPACPNEPPGLATTRLDSRVKALFDPDGRFLSFHIAE</sequence>
<comment type="caution">
    <text evidence="1">The sequence shown here is derived from an EMBL/GenBank/DDBJ whole genome shotgun (WGS) entry which is preliminary data.</text>
</comment>
<protein>
    <submittedName>
        <fullName evidence="1">FAD-binding protein</fullName>
    </submittedName>
</protein>
<dbReference type="InterPro" id="IPR036318">
    <property type="entry name" value="FAD-bd_PCMH-like_sf"/>
</dbReference>
<evidence type="ECO:0000313" key="1">
    <source>
        <dbReference type="EMBL" id="MDR7949379.1"/>
    </source>
</evidence>
<reference evidence="2" key="1">
    <citation type="submission" date="2023-07" db="EMBL/GenBank/DDBJ databases">
        <title>Glyphosate-induced phosphonatase operons in soil bacteria of genus Achromobacter.</title>
        <authorList>
            <person name="Epiktetov D.O."/>
            <person name="Sviridov A.V."/>
            <person name="Tarlachkov S.V."/>
            <person name="Shushkova T.V."/>
            <person name="Toropygin I.Y."/>
            <person name="Leontievsky A."/>
        </authorList>
    </citation>
    <scope>NUCLEOTIDE SEQUENCE [LARGE SCALE GENOMIC DNA]</scope>
    <source>
        <strain evidence="2">Kg 16</strain>
    </source>
</reference>
<name>A0ABU2DMM3_ACHAE</name>
<dbReference type="EMBL" id="JAVKVN010000018">
    <property type="protein sequence ID" value="MDR7949379.1"/>
    <property type="molecule type" value="Genomic_DNA"/>
</dbReference>
<proteinExistence type="predicted"/>
<dbReference type="RefSeq" id="WP_310535848.1">
    <property type="nucleotide sequence ID" value="NZ_JAVKVN010000018.1"/>
</dbReference>
<keyword evidence="2" id="KW-1185">Reference proteome</keyword>
<accession>A0ABU2DMM3</accession>
<dbReference type="SUPFAM" id="SSF56176">
    <property type="entry name" value="FAD-binding/transporter-associated domain-like"/>
    <property type="match status" value="1"/>
</dbReference>
<evidence type="ECO:0000313" key="2">
    <source>
        <dbReference type="Proteomes" id="UP001264156"/>
    </source>
</evidence>